<dbReference type="FunFam" id="3.40.50.300:FF:000299">
    <property type="entry name" value="ABC transporter ATP-binding protein/permease"/>
    <property type="match status" value="1"/>
</dbReference>
<keyword evidence="2" id="KW-0813">Transport</keyword>
<feature type="transmembrane region" description="Helical" evidence="12">
    <location>
        <begin position="155"/>
        <end position="181"/>
    </location>
</feature>
<keyword evidence="7" id="KW-0645">Protease</keyword>
<dbReference type="Pfam" id="PF03412">
    <property type="entry name" value="Peptidase_C39"/>
    <property type="match status" value="1"/>
</dbReference>
<evidence type="ECO:0000259" key="13">
    <source>
        <dbReference type="PROSITE" id="PS50893"/>
    </source>
</evidence>
<keyword evidence="4 12" id="KW-0812">Transmembrane</keyword>
<dbReference type="SMART" id="SM00382">
    <property type="entry name" value="AAA"/>
    <property type="match status" value="1"/>
</dbReference>
<dbReference type="EMBL" id="VOBR01000061">
    <property type="protein sequence ID" value="TWP43579.1"/>
    <property type="molecule type" value="Genomic_DNA"/>
</dbReference>
<reference evidence="16 17" key="1">
    <citation type="submission" date="2019-07" db="EMBL/GenBank/DDBJ databases">
        <title>Lentzea xizangensis sp. nov., isolated from Qinghai-Tibetan Plateau Soils.</title>
        <authorList>
            <person name="Huang J."/>
        </authorList>
    </citation>
    <scope>NUCLEOTIDE SEQUENCE [LARGE SCALE GENOMIC DNA]</scope>
    <source>
        <strain evidence="16 17">FXJ1.1311</strain>
    </source>
</reference>
<dbReference type="InterPro" id="IPR003593">
    <property type="entry name" value="AAA+_ATPase"/>
</dbReference>
<evidence type="ECO:0000256" key="11">
    <source>
        <dbReference type="ARBA" id="ARBA00061644"/>
    </source>
</evidence>
<dbReference type="InterPro" id="IPR036640">
    <property type="entry name" value="ABC1_TM_sf"/>
</dbReference>
<protein>
    <submittedName>
        <fullName evidence="16">NHLP family bacteriocin export ABC transporter peptidase/permease/ATPase subunit</fullName>
    </submittedName>
</protein>
<dbReference type="NCBIfam" id="TIGR03796">
    <property type="entry name" value="NHLM_micro_ABC1"/>
    <property type="match status" value="1"/>
</dbReference>
<dbReference type="InterPro" id="IPR003439">
    <property type="entry name" value="ABC_transporter-like_ATP-bd"/>
</dbReference>
<dbReference type="InterPro" id="IPR017871">
    <property type="entry name" value="ABC_transporter-like_CS"/>
</dbReference>
<keyword evidence="9 12" id="KW-1133">Transmembrane helix</keyword>
<dbReference type="InterPro" id="IPR027417">
    <property type="entry name" value="P-loop_NTPase"/>
</dbReference>
<evidence type="ECO:0000256" key="2">
    <source>
        <dbReference type="ARBA" id="ARBA00022448"/>
    </source>
</evidence>
<proteinExistence type="inferred from homology"/>
<feature type="transmembrane region" description="Helical" evidence="12">
    <location>
        <begin position="193"/>
        <end position="213"/>
    </location>
</feature>
<evidence type="ECO:0000259" key="15">
    <source>
        <dbReference type="PROSITE" id="PS50990"/>
    </source>
</evidence>
<evidence type="ECO:0000313" key="17">
    <source>
        <dbReference type="Proteomes" id="UP000316639"/>
    </source>
</evidence>
<dbReference type="InterPro" id="IPR022514">
    <property type="entry name" value="NHPM_micro_ABC1"/>
</dbReference>
<evidence type="ECO:0000256" key="6">
    <source>
        <dbReference type="ARBA" id="ARBA00022801"/>
    </source>
</evidence>
<evidence type="ECO:0000256" key="9">
    <source>
        <dbReference type="ARBA" id="ARBA00022989"/>
    </source>
</evidence>
<evidence type="ECO:0000256" key="1">
    <source>
        <dbReference type="ARBA" id="ARBA00004651"/>
    </source>
</evidence>
<keyword evidence="5" id="KW-0547">Nucleotide-binding</keyword>
<keyword evidence="10 12" id="KW-0472">Membrane</keyword>
<dbReference type="PANTHER" id="PTHR43394:SF1">
    <property type="entry name" value="ATP-BINDING CASSETTE SUB-FAMILY B MEMBER 10, MITOCHONDRIAL"/>
    <property type="match status" value="1"/>
</dbReference>
<evidence type="ECO:0000313" key="16">
    <source>
        <dbReference type="EMBL" id="TWP43579.1"/>
    </source>
</evidence>
<organism evidence="16 17">
    <name type="scientific">Lentzea tibetensis</name>
    <dbReference type="NCBI Taxonomy" id="2591470"/>
    <lineage>
        <taxon>Bacteria</taxon>
        <taxon>Bacillati</taxon>
        <taxon>Actinomycetota</taxon>
        <taxon>Actinomycetes</taxon>
        <taxon>Pseudonocardiales</taxon>
        <taxon>Pseudonocardiaceae</taxon>
        <taxon>Lentzea</taxon>
    </lineage>
</organism>
<dbReference type="Pfam" id="PF00005">
    <property type="entry name" value="ABC_tran"/>
    <property type="match status" value="1"/>
</dbReference>
<gene>
    <name evidence="16" type="ORF">FKR81_42290</name>
</gene>
<keyword evidence="3" id="KW-1003">Cell membrane</keyword>
<dbReference type="PANTHER" id="PTHR43394">
    <property type="entry name" value="ATP-DEPENDENT PERMEASE MDL1, MITOCHONDRIAL"/>
    <property type="match status" value="1"/>
</dbReference>
<keyword evidence="6" id="KW-0378">Hydrolase</keyword>
<sequence>MLQMEATECGAASLAIILAYYRRYIPLEELRLACGVSRDGATASNLIKAAREYGLDAKGAQMDLDDLAQLRAPAILFWKFEHFLVWEGNGRRYGRPVAFINDPATGRYTVPMAEFDSAFTGIVLDLKPGLGFQPGGHPPSFLVDLRSRLRGGAGALLIGVLASLLLVAVGIAMPSLTTAIINSILQGGGFTAQVPVLAAIAVGIVMTLALTALQQGYLLRMQLVTSALSHARFLRHVLRIPMSFFSQRGPADVTKRMQANGEVARIATKDTADILVNAVIIIGYASLMWAYDAELAVVGIVVVVLNLIALKVVIRSRESAVAKLSADRTKFYEASFDGLHLIETLKATGGEAGHFQRWAGHQASAVNSQQRLFTPTAVFVTVAPLLGTLASALVLLFGGLRAVDGSIAIGLLVAFQTLIASFTRPVSDLTGVAANVQDLQAEITRIKDVETVPVDNIFNRSEPKHISRLNGHLEFNSVTFGYNPLGEPLISELSFTVGPGQRVSLVGGSGSGKSTTVKLISGLYEQWSGEITLDGRPHAAIPRSVLAASVSFVDQEIYLFEGTVRDNVALWDPSIPDAAVVAALRDAAVYDVVARLPGGIYAKVEQDGRNFSGGQRQRLEIARALVRSPSLLVLDEATSALDSETELVIEDNLRRRGCACVVIAHRLSTVRNSDEIIVLDHGRVVERGVHHELIALDGHYAGLANGRHQ</sequence>
<dbReference type="Gene3D" id="3.40.50.300">
    <property type="entry name" value="P-loop containing nucleotide triphosphate hydrolases"/>
    <property type="match status" value="1"/>
</dbReference>
<dbReference type="Gene3D" id="1.20.1560.10">
    <property type="entry name" value="ABC transporter type 1, transmembrane domain"/>
    <property type="match status" value="1"/>
</dbReference>
<dbReference type="GO" id="GO:0015421">
    <property type="term" value="F:ABC-type oligopeptide transporter activity"/>
    <property type="evidence" value="ECO:0007669"/>
    <property type="project" value="TreeGrafter"/>
</dbReference>
<feature type="domain" description="Peptidase C39" evidence="15">
    <location>
        <begin position="3"/>
        <end position="126"/>
    </location>
</feature>
<dbReference type="AlphaFoldDB" id="A0A563EEU6"/>
<keyword evidence="7" id="KW-0788">Thiol protease</keyword>
<feature type="domain" description="ABC transmembrane type-1" evidence="14">
    <location>
        <begin position="157"/>
        <end position="438"/>
    </location>
</feature>
<evidence type="ECO:0000256" key="3">
    <source>
        <dbReference type="ARBA" id="ARBA00022475"/>
    </source>
</evidence>
<dbReference type="GO" id="GO:0005524">
    <property type="term" value="F:ATP binding"/>
    <property type="evidence" value="ECO:0007669"/>
    <property type="project" value="UniProtKB-KW"/>
</dbReference>
<dbReference type="Proteomes" id="UP000316639">
    <property type="component" value="Unassembled WGS sequence"/>
</dbReference>
<evidence type="ECO:0000256" key="4">
    <source>
        <dbReference type="ARBA" id="ARBA00022692"/>
    </source>
</evidence>
<dbReference type="GO" id="GO:0006508">
    <property type="term" value="P:proteolysis"/>
    <property type="evidence" value="ECO:0007669"/>
    <property type="project" value="InterPro"/>
</dbReference>
<dbReference type="SUPFAM" id="SSF52540">
    <property type="entry name" value="P-loop containing nucleoside triphosphate hydrolases"/>
    <property type="match status" value="1"/>
</dbReference>
<dbReference type="PROSITE" id="PS00211">
    <property type="entry name" value="ABC_TRANSPORTER_1"/>
    <property type="match status" value="1"/>
</dbReference>
<evidence type="ECO:0000256" key="5">
    <source>
        <dbReference type="ARBA" id="ARBA00022741"/>
    </source>
</evidence>
<comment type="similarity">
    <text evidence="11">Belongs to the ABC transporter superfamily. Lipid exporter (TC 3.A.1.106) family.</text>
</comment>
<accession>A0A563EEU6</accession>
<dbReference type="PROSITE" id="PS50893">
    <property type="entry name" value="ABC_TRANSPORTER_2"/>
    <property type="match status" value="1"/>
</dbReference>
<name>A0A563EEU6_9PSEU</name>
<keyword evidence="8" id="KW-0067">ATP-binding</keyword>
<dbReference type="InterPro" id="IPR039421">
    <property type="entry name" value="Type_1_exporter"/>
</dbReference>
<dbReference type="InterPro" id="IPR005074">
    <property type="entry name" value="Peptidase_C39"/>
</dbReference>
<dbReference type="GO" id="GO:0016887">
    <property type="term" value="F:ATP hydrolysis activity"/>
    <property type="evidence" value="ECO:0007669"/>
    <property type="project" value="InterPro"/>
</dbReference>
<dbReference type="PROSITE" id="PS50990">
    <property type="entry name" value="PEPTIDASE_C39"/>
    <property type="match status" value="1"/>
</dbReference>
<feature type="transmembrane region" description="Helical" evidence="12">
    <location>
        <begin position="377"/>
        <end position="400"/>
    </location>
</feature>
<evidence type="ECO:0000259" key="14">
    <source>
        <dbReference type="PROSITE" id="PS50929"/>
    </source>
</evidence>
<dbReference type="SUPFAM" id="SSF90123">
    <property type="entry name" value="ABC transporter transmembrane region"/>
    <property type="match status" value="1"/>
</dbReference>
<feature type="domain" description="ABC transporter" evidence="13">
    <location>
        <begin position="473"/>
        <end position="706"/>
    </location>
</feature>
<evidence type="ECO:0000256" key="8">
    <source>
        <dbReference type="ARBA" id="ARBA00022840"/>
    </source>
</evidence>
<feature type="transmembrane region" description="Helical" evidence="12">
    <location>
        <begin position="297"/>
        <end position="314"/>
    </location>
</feature>
<comment type="subcellular location">
    <subcellularLocation>
        <location evidence="1">Cell membrane</location>
        <topology evidence="1">Multi-pass membrane protein</topology>
    </subcellularLocation>
</comment>
<dbReference type="Pfam" id="PF00664">
    <property type="entry name" value="ABC_membrane"/>
    <property type="match status" value="1"/>
</dbReference>
<dbReference type="GO" id="GO:0008234">
    <property type="term" value="F:cysteine-type peptidase activity"/>
    <property type="evidence" value="ECO:0007669"/>
    <property type="project" value="UniProtKB-KW"/>
</dbReference>
<keyword evidence="17" id="KW-1185">Reference proteome</keyword>
<dbReference type="GO" id="GO:0005886">
    <property type="term" value="C:plasma membrane"/>
    <property type="evidence" value="ECO:0007669"/>
    <property type="project" value="UniProtKB-SubCell"/>
</dbReference>
<evidence type="ECO:0000256" key="7">
    <source>
        <dbReference type="ARBA" id="ARBA00022807"/>
    </source>
</evidence>
<dbReference type="PROSITE" id="PS50929">
    <property type="entry name" value="ABC_TM1F"/>
    <property type="match status" value="1"/>
</dbReference>
<feature type="transmembrane region" description="Helical" evidence="12">
    <location>
        <begin position="274"/>
        <end position="291"/>
    </location>
</feature>
<dbReference type="Gene3D" id="3.90.70.10">
    <property type="entry name" value="Cysteine proteinases"/>
    <property type="match status" value="1"/>
</dbReference>
<evidence type="ECO:0000256" key="10">
    <source>
        <dbReference type="ARBA" id="ARBA00023136"/>
    </source>
</evidence>
<dbReference type="InterPro" id="IPR011527">
    <property type="entry name" value="ABC1_TM_dom"/>
</dbReference>
<comment type="caution">
    <text evidence="16">The sequence shown here is derived from an EMBL/GenBank/DDBJ whole genome shotgun (WGS) entry which is preliminary data.</text>
</comment>
<evidence type="ECO:0000256" key="12">
    <source>
        <dbReference type="SAM" id="Phobius"/>
    </source>
</evidence>
<dbReference type="OrthoDB" id="9806127at2"/>